<evidence type="ECO:0000259" key="8">
    <source>
        <dbReference type="PROSITE" id="PS50110"/>
    </source>
</evidence>
<evidence type="ECO:0000313" key="9">
    <source>
        <dbReference type="EMBL" id="RID81720.1"/>
    </source>
</evidence>
<dbReference type="InterPro" id="IPR016032">
    <property type="entry name" value="Sig_transdc_resp-reg_C-effctor"/>
</dbReference>
<dbReference type="GO" id="GO:0005737">
    <property type="term" value="C:cytoplasm"/>
    <property type="evidence" value="ECO:0007669"/>
    <property type="project" value="UniProtKB-SubCell"/>
</dbReference>
<gene>
    <name evidence="9" type="ORF">D1953_19970</name>
</gene>
<sequence>MEDIKVLIADDQELIRESLSIVLNMEEQLTVVGLAQDGEEAVRLCEALVPDVVLMDINMPNMDGVSATKLIKDAWPHIKVIILTSYKDVDYVITALANGAEGYLLKSLHPRSLASSIRLVHSGGTLITKEMAASLIHNQVQKKEEEASINNEERIQNLIQTYGLSEREVEVLKLLAKGLRNNEISERLFLSGGTVKNYISNIYAKLEVKGRREAADKAKNEGLI</sequence>
<evidence type="ECO:0000313" key="10">
    <source>
        <dbReference type="Proteomes" id="UP000266016"/>
    </source>
</evidence>
<dbReference type="InterPro" id="IPR011006">
    <property type="entry name" value="CheY-like_superfamily"/>
</dbReference>
<dbReference type="CDD" id="cd06170">
    <property type="entry name" value="LuxR_C_like"/>
    <property type="match status" value="1"/>
</dbReference>
<dbReference type="EMBL" id="QWVS01000060">
    <property type="protein sequence ID" value="RID81720.1"/>
    <property type="molecule type" value="Genomic_DNA"/>
</dbReference>
<evidence type="ECO:0000256" key="4">
    <source>
        <dbReference type="ARBA" id="ARBA00023125"/>
    </source>
</evidence>
<comment type="subcellular location">
    <subcellularLocation>
        <location evidence="1">Cytoplasm</location>
    </subcellularLocation>
</comment>
<dbReference type="Pfam" id="PF00072">
    <property type="entry name" value="Response_reg"/>
    <property type="match status" value="1"/>
</dbReference>
<dbReference type="SUPFAM" id="SSF46894">
    <property type="entry name" value="C-terminal effector domain of the bipartite response regulators"/>
    <property type="match status" value="1"/>
</dbReference>
<evidence type="ECO:0000256" key="2">
    <source>
        <dbReference type="ARBA" id="ARBA00022553"/>
    </source>
</evidence>
<dbReference type="AlphaFoldDB" id="A0A398B181"/>
<dbReference type="InterPro" id="IPR058245">
    <property type="entry name" value="NreC/VraR/RcsB-like_REC"/>
</dbReference>
<keyword evidence="2 6" id="KW-0597">Phosphoprotein</keyword>
<accession>A0A398B181</accession>
<dbReference type="PRINTS" id="PR00038">
    <property type="entry name" value="HTHLUXR"/>
</dbReference>
<dbReference type="GO" id="GO:0000160">
    <property type="term" value="P:phosphorelay signal transduction system"/>
    <property type="evidence" value="ECO:0007669"/>
    <property type="project" value="InterPro"/>
</dbReference>
<keyword evidence="4 9" id="KW-0238">DNA-binding</keyword>
<feature type="domain" description="Response regulatory" evidence="8">
    <location>
        <begin position="5"/>
        <end position="121"/>
    </location>
</feature>
<keyword evidence="10" id="KW-1185">Reference proteome</keyword>
<evidence type="ECO:0000256" key="5">
    <source>
        <dbReference type="ARBA" id="ARBA00023163"/>
    </source>
</evidence>
<dbReference type="InterPro" id="IPR000792">
    <property type="entry name" value="Tscrpt_reg_LuxR_C"/>
</dbReference>
<dbReference type="CDD" id="cd17535">
    <property type="entry name" value="REC_NarL-like"/>
    <property type="match status" value="1"/>
</dbReference>
<dbReference type="SMART" id="SM00421">
    <property type="entry name" value="HTH_LUXR"/>
    <property type="match status" value="1"/>
</dbReference>
<dbReference type="GO" id="GO:0003677">
    <property type="term" value="F:DNA binding"/>
    <property type="evidence" value="ECO:0007669"/>
    <property type="project" value="UniProtKB-KW"/>
</dbReference>
<proteinExistence type="predicted"/>
<dbReference type="InterPro" id="IPR001789">
    <property type="entry name" value="Sig_transdc_resp-reg_receiver"/>
</dbReference>
<dbReference type="Pfam" id="PF00196">
    <property type="entry name" value="GerE"/>
    <property type="match status" value="1"/>
</dbReference>
<dbReference type="RefSeq" id="WP_119118909.1">
    <property type="nucleotide sequence ID" value="NZ_QWVS01000060.1"/>
</dbReference>
<organism evidence="9 10">
    <name type="scientific">Peribacillus asahii</name>
    <dbReference type="NCBI Taxonomy" id="228899"/>
    <lineage>
        <taxon>Bacteria</taxon>
        <taxon>Bacillati</taxon>
        <taxon>Bacillota</taxon>
        <taxon>Bacilli</taxon>
        <taxon>Bacillales</taxon>
        <taxon>Bacillaceae</taxon>
        <taxon>Peribacillus</taxon>
    </lineage>
</organism>
<feature type="modified residue" description="4-aspartylphosphate" evidence="6">
    <location>
        <position position="56"/>
    </location>
</feature>
<dbReference type="PROSITE" id="PS50110">
    <property type="entry name" value="RESPONSE_REGULATORY"/>
    <property type="match status" value="1"/>
</dbReference>
<evidence type="ECO:0000256" key="3">
    <source>
        <dbReference type="ARBA" id="ARBA00023015"/>
    </source>
</evidence>
<comment type="caution">
    <text evidence="9">The sequence shown here is derived from an EMBL/GenBank/DDBJ whole genome shotgun (WGS) entry which is preliminary data.</text>
</comment>
<keyword evidence="3" id="KW-0805">Transcription regulation</keyword>
<reference evidence="9 10" key="1">
    <citation type="submission" date="2018-08" db="EMBL/GenBank/DDBJ databases">
        <title>Bacillus jemisoniae sp. nov., Bacillus chryseoplanitiae sp. nov., Bacillus resnikiae sp. nov., and Bacillus frankliniae sp. nov., isolated from Viking spacecraft and associated surfaces.</title>
        <authorList>
            <person name="Seuylemezian A."/>
            <person name="Vaishampayan P."/>
        </authorList>
    </citation>
    <scope>NUCLEOTIDE SEQUENCE [LARGE SCALE GENOMIC DNA]</scope>
    <source>
        <strain evidence="9 10">MA001</strain>
    </source>
</reference>
<name>A0A398B181_9BACI</name>
<dbReference type="PROSITE" id="PS00622">
    <property type="entry name" value="HTH_LUXR_1"/>
    <property type="match status" value="1"/>
</dbReference>
<evidence type="ECO:0000256" key="6">
    <source>
        <dbReference type="PROSITE-ProRule" id="PRU00169"/>
    </source>
</evidence>
<protein>
    <submittedName>
        <fullName evidence="9">DNA-binding response regulator</fullName>
    </submittedName>
</protein>
<dbReference type="Proteomes" id="UP000266016">
    <property type="component" value="Unassembled WGS sequence"/>
</dbReference>
<dbReference type="PANTHER" id="PTHR43214:SF24">
    <property type="entry name" value="TRANSCRIPTIONAL REGULATORY PROTEIN NARL-RELATED"/>
    <property type="match status" value="1"/>
</dbReference>
<dbReference type="PANTHER" id="PTHR43214">
    <property type="entry name" value="TWO-COMPONENT RESPONSE REGULATOR"/>
    <property type="match status" value="1"/>
</dbReference>
<dbReference type="PROSITE" id="PS50043">
    <property type="entry name" value="HTH_LUXR_2"/>
    <property type="match status" value="1"/>
</dbReference>
<evidence type="ECO:0000256" key="1">
    <source>
        <dbReference type="ARBA" id="ARBA00004496"/>
    </source>
</evidence>
<feature type="domain" description="HTH luxR-type" evidence="7">
    <location>
        <begin position="157"/>
        <end position="222"/>
    </location>
</feature>
<dbReference type="Gene3D" id="3.40.50.2300">
    <property type="match status" value="1"/>
</dbReference>
<evidence type="ECO:0000259" key="7">
    <source>
        <dbReference type="PROSITE" id="PS50043"/>
    </source>
</evidence>
<keyword evidence="5" id="KW-0804">Transcription</keyword>
<dbReference type="SUPFAM" id="SSF52172">
    <property type="entry name" value="CheY-like"/>
    <property type="match status" value="1"/>
</dbReference>
<dbReference type="GO" id="GO:0006355">
    <property type="term" value="P:regulation of DNA-templated transcription"/>
    <property type="evidence" value="ECO:0007669"/>
    <property type="project" value="InterPro"/>
</dbReference>
<dbReference type="SMART" id="SM00448">
    <property type="entry name" value="REC"/>
    <property type="match status" value="1"/>
</dbReference>
<dbReference type="InterPro" id="IPR039420">
    <property type="entry name" value="WalR-like"/>
</dbReference>